<proteinExistence type="predicted"/>
<feature type="domain" description="CheW-like" evidence="1">
    <location>
        <begin position="13"/>
        <end position="155"/>
    </location>
</feature>
<evidence type="ECO:0000313" key="3">
    <source>
        <dbReference type="Proteomes" id="UP001596036"/>
    </source>
</evidence>
<sequence length="163" mass="17515">MTSQSPKAAQPTDIRGVLIAVARARLLLPNATIAEVLSFAPPSPVEGAPEWLLGRIRWRGWELPLISFSRMADIAPEAGGLGSKVVVLKALGGDPKAPYFAILTQGFPRLVTVSTDRLLHEPDEQLPRGVHARVWLNEDEAFIPDLEAIQALIGNALAQAEAA</sequence>
<name>A0ABW0SMH7_9GAMM</name>
<comment type="caution">
    <text evidence="2">The sequence shown here is derived from an EMBL/GenBank/DDBJ whole genome shotgun (WGS) entry which is preliminary data.</text>
</comment>
<organism evidence="2 3">
    <name type="scientific">Lysobacter yangpyeongensis</name>
    <dbReference type="NCBI Taxonomy" id="346182"/>
    <lineage>
        <taxon>Bacteria</taxon>
        <taxon>Pseudomonadati</taxon>
        <taxon>Pseudomonadota</taxon>
        <taxon>Gammaproteobacteria</taxon>
        <taxon>Lysobacterales</taxon>
        <taxon>Lysobacteraceae</taxon>
        <taxon>Lysobacter</taxon>
    </lineage>
</organism>
<dbReference type="SMART" id="SM00260">
    <property type="entry name" value="CheW"/>
    <property type="match status" value="1"/>
</dbReference>
<dbReference type="Gene3D" id="2.40.50.180">
    <property type="entry name" value="CheA-289, Domain 4"/>
    <property type="match status" value="1"/>
</dbReference>
<evidence type="ECO:0000259" key="1">
    <source>
        <dbReference type="PROSITE" id="PS50851"/>
    </source>
</evidence>
<protein>
    <submittedName>
        <fullName evidence="2">Chemotaxis protein CheW</fullName>
    </submittedName>
</protein>
<dbReference type="PROSITE" id="PS50851">
    <property type="entry name" value="CHEW"/>
    <property type="match status" value="1"/>
</dbReference>
<dbReference type="Proteomes" id="UP001596036">
    <property type="component" value="Unassembled WGS sequence"/>
</dbReference>
<dbReference type="InterPro" id="IPR002545">
    <property type="entry name" value="CheW-lke_dom"/>
</dbReference>
<dbReference type="InterPro" id="IPR036061">
    <property type="entry name" value="CheW-like_dom_sf"/>
</dbReference>
<gene>
    <name evidence="2" type="ORF">ACFPN1_06980</name>
</gene>
<evidence type="ECO:0000313" key="2">
    <source>
        <dbReference type="EMBL" id="MFC5569802.1"/>
    </source>
</evidence>
<dbReference type="SUPFAM" id="SSF50341">
    <property type="entry name" value="CheW-like"/>
    <property type="match status" value="1"/>
</dbReference>
<reference evidence="3" key="1">
    <citation type="journal article" date="2019" name="Int. J. Syst. Evol. Microbiol.">
        <title>The Global Catalogue of Microorganisms (GCM) 10K type strain sequencing project: providing services to taxonomists for standard genome sequencing and annotation.</title>
        <authorList>
            <consortium name="The Broad Institute Genomics Platform"/>
            <consortium name="The Broad Institute Genome Sequencing Center for Infectious Disease"/>
            <person name="Wu L."/>
            <person name="Ma J."/>
        </authorList>
    </citation>
    <scope>NUCLEOTIDE SEQUENCE [LARGE SCALE GENOMIC DNA]</scope>
    <source>
        <strain evidence="3">KACC 11407</strain>
    </source>
</reference>
<dbReference type="RefSeq" id="WP_386754121.1">
    <property type="nucleotide sequence ID" value="NZ_JBHSNM010000002.1"/>
</dbReference>
<dbReference type="Pfam" id="PF01584">
    <property type="entry name" value="CheW"/>
    <property type="match status" value="1"/>
</dbReference>
<dbReference type="EMBL" id="JBHSNM010000002">
    <property type="protein sequence ID" value="MFC5569802.1"/>
    <property type="molecule type" value="Genomic_DNA"/>
</dbReference>
<keyword evidence="3" id="KW-1185">Reference proteome</keyword>
<accession>A0ABW0SMH7</accession>